<name>A0A1I0FVC9_9GAMM</name>
<evidence type="ECO:0000259" key="1">
    <source>
        <dbReference type="Pfam" id="PF13358"/>
    </source>
</evidence>
<evidence type="ECO:0000259" key="2">
    <source>
        <dbReference type="Pfam" id="PF13592"/>
    </source>
</evidence>
<dbReference type="STRING" id="1123402.SAMN02583745_02905"/>
<evidence type="ECO:0000313" key="4">
    <source>
        <dbReference type="Proteomes" id="UP000242642"/>
    </source>
</evidence>
<feature type="domain" description="Winged helix-turn helix" evidence="2">
    <location>
        <begin position="100"/>
        <end position="152"/>
    </location>
</feature>
<protein>
    <submittedName>
        <fullName evidence="3">Transposase</fullName>
    </submittedName>
</protein>
<organism evidence="3 4">
    <name type="scientific">Thorsellia anophelis DSM 18579</name>
    <dbReference type="NCBI Taxonomy" id="1123402"/>
    <lineage>
        <taxon>Bacteria</taxon>
        <taxon>Pseudomonadati</taxon>
        <taxon>Pseudomonadota</taxon>
        <taxon>Gammaproteobacteria</taxon>
        <taxon>Enterobacterales</taxon>
        <taxon>Thorselliaceae</taxon>
        <taxon>Thorsellia</taxon>
    </lineage>
</organism>
<proteinExistence type="predicted"/>
<accession>A0A1I0FVC9</accession>
<sequence length="245" mass="27895">MYIPLTDKEKSELLHQHAKTRDKRVCDRIKAVIHASNGWSVREISTALLISEASVLRHIQDYLNEKKLKPENGGSESKLTPEQTRALIHHLTETTYVYNHQIIAHVKATFGVQYTVPGMHKWLKAHGFTYKKPKGLPAKANPEAQQHFIEHYTALKSNHPNEVILFMDAVHPTQGTKLSYGWIKKGTDKFVKTHASRTRINLVGALNLANIAETVTRTYDAVNSESIVRFWVQYENSIDLSNVFT</sequence>
<dbReference type="InterPro" id="IPR047655">
    <property type="entry name" value="Transpos_IS630-like"/>
</dbReference>
<feature type="domain" description="Tc1-like transposase DDE" evidence="1">
    <location>
        <begin position="164"/>
        <end position="232"/>
    </location>
</feature>
<dbReference type="NCBIfam" id="NF033545">
    <property type="entry name" value="transpos_IS630"/>
    <property type="match status" value="1"/>
</dbReference>
<dbReference type="EMBL" id="FOHV01000049">
    <property type="protein sequence ID" value="SET62205.1"/>
    <property type="molecule type" value="Genomic_DNA"/>
</dbReference>
<reference evidence="4" key="1">
    <citation type="submission" date="2016-10" db="EMBL/GenBank/DDBJ databases">
        <authorList>
            <person name="Varghese N."/>
            <person name="Submissions S."/>
        </authorList>
    </citation>
    <scope>NUCLEOTIDE SEQUENCE [LARGE SCALE GENOMIC DNA]</scope>
    <source>
        <strain evidence="4">DSM 18579</strain>
    </source>
</reference>
<dbReference type="InterPro" id="IPR009057">
    <property type="entry name" value="Homeodomain-like_sf"/>
</dbReference>
<dbReference type="Proteomes" id="UP000242642">
    <property type="component" value="Unassembled WGS sequence"/>
</dbReference>
<evidence type="ECO:0000313" key="3">
    <source>
        <dbReference type="EMBL" id="SET62205.1"/>
    </source>
</evidence>
<dbReference type="Pfam" id="PF13592">
    <property type="entry name" value="HTH_33"/>
    <property type="match status" value="1"/>
</dbReference>
<keyword evidence="4" id="KW-1185">Reference proteome</keyword>
<dbReference type="Pfam" id="PF13358">
    <property type="entry name" value="DDE_3"/>
    <property type="match status" value="1"/>
</dbReference>
<dbReference type="AlphaFoldDB" id="A0A1I0FVC9"/>
<dbReference type="InterPro" id="IPR025959">
    <property type="entry name" value="Winged_HTH_dom"/>
</dbReference>
<gene>
    <name evidence="3" type="ORF">SAMN02583745_02905</name>
</gene>
<dbReference type="SUPFAM" id="SSF46689">
    <property type="entry name" value="Homeodomain-like"/>
    <property type="match status" value="1"/>
</dbReference>
<dbReference type="InterPro" id="IPR038717">
    <property type="entry name" value="Tc1-like_DDE_dom"/>
</dbReference>